<proteinExistence type="inferred from homology"/>
<feature type="transmembrane region" description="Helical" evidence="8">
    <location>
        <begin position="85"/>
        <end position="115"/>
    </location>
</feature>
<comment type="similarity">
    <text evidence="2 8">Belongs to the 4-toluene sulfonate uptake permease (TSUP) (TC 2.A.102) family.</text>
</comment>
<keyword evidence="5 8" id="KW-0812">Transmembrane</keyword>
<keyword evidence="10" id="KW-1185">Reference proteome</keyword>
<feature type="transmembrane region" description="Helical" evidence="8">
    <location>
        <begin position="127"/>
        <end position="152"/>
    </location>
</feature>
<reference evidence="9 10" key="1">
    <citation type="submission" date="2023-09" db="EMBL/GenBank/DDBJ databases">
        <authorList>
            <person name="Qi X."/>
        </authorList>
    </citation>
    <scope>NUCLEOTIDE SEQUENCE [LARGE SCALE GENOMIC DNA]</scope>
    <source>
        <strain evidence="9 10">S1-1</strain>
    </source>
</reference>
<evidence type="ECO:0000256" key="2">
    <source>
        <dbReference type="ARBA" id="ARBA00009142"/>
    </source>
</evidence>
<dbReference type="PANTHER" id="PTHR30269:SF37">
    <property type="entry name" value="MEMBRANE TRANSPORTER PROTEIN"/>
    <property type="match status" value="1"/>
</dbReference>
<gene>
    <name evidence="9" type="ORF">RI844_12020</name>
</gene>
<dbReference type="RefSeq" id="WP_348394911.1">
    <property type="nucleotide sequence ID" value="NZ_CP136600.1"/>
</dbReference>
<feature type="transmembrane region" description="Helical" evidence="8">
    <location>
        <begin position="7"/>
        <end position="37"/>
    </location>
</feature>
<evidence type="ECO:0000256" key="8">
    <source>
        <dbReference type="RuleBase" id="RU363041"/>
    </source>
</evidence>
<evidence type="ECO:0000256" key="1">
    <source>
        <dbReference type="ARBA" id="ARBA00004651"/>
    </source>
</evidence>
<evidence type="ECO:0000256" key="7">
    <source>
        <dbReference type="ARBA" id="ARBA00023136"/>
    </source>
</evidence>
<dbReference type="InterPro" id="IPR052017">
    <property type="entry name" value="TSUP"/>
</dbReference>
<evidence type="ECO:0000256" key="6">
    <source>
        <dbReference type="ARBA" id="ARBA00022989"/>
    </source>
</evidence>
<evidence type="ECO:0000256" key="3">
    <source>
        <dbReference type="ARBA" id="ARBA00022448"/>
    </source>
</evidence>
<organism evidence="9 10">
    <name type="scientific">Thalassotalea fonticola</name>
    <dbReference type="NCBI Taxonomy" id="3065649"/>
    <lineage>
        <taxon>Bacteria</taxon>
        <taxon>Pseudomonadati</taxon>
        <taxon>Pseudomonadota</taxon>
        <taxon>Gammaproteobacteria</taxon>
        <taxon>Alteromonadales</taxon>
        <taxon>Colwelliaceae</taxon>
        <taxon>Thalassotalea</taxon>
    </lineage>
</organism>
<feature type="transmembrane region" description="Helical" evidence="8">
    <location>
        <begin position="43"/>
        <end position="64"/>
    </location>
</feature>
<name>A0ABZ0GKJ7_9GAMM</name>
<dbReference type="Proteomes" id="UP001301442">
    <property type="component" value="Chromosome"/>
</dbReference>
<evidence type="ECO:0000256" key="4">
    <source>
        <dbReference type="ARBA" id="ARBA00022475"/>
    </source>
</evidence>
<dbReference type="PANTHER" id="PTHR30269">
    <property type="entry name" value="TRANSMEMBRANE PROTEIN YFCA"/>
    <property type="match status" value="1"/>
</dbReference>
<keyword evidence="7 8" id="KW-0472">Membrane</keyword>
<sequence length="242" mass="26141">MFNDPNLLIIAIVAVTLGAALQSLAGFGIGVIAAPILVMIDPAFIPAPILMMGLVLSLLNTIHYRQQLKFGNIGVALLGRITGSLLAVMLLLLLPPVFFTLCFALFIMLCVFLSYSHFHIKYSPRNLLIGGFFSGLAGTTTSVGGPPIAMVYQNSELNSTRAELGLFFLIATLISLTLLLISGNFSYYQLQLTLPLLPAIFLGFGISLWLGKRFKPHYLKPAIALLSLTSSAIIVMQLVNDL</sequence>
<accession>A0ABZ0GKJ7</accession>
<protein>
    <recommendedName>
        <fullName evidence="8">Probable membrane transporter protein</fullName>
    </recommendedName>
</protein>
<evidence type="ECO:0000256" key="5">
    <source>
        <dbReference type="ARBA" id="ARBA00022692"/>
    </source>
</evidence>
<feature type="transmembrane region" description="Helical" evidence="8">
    <location>
        <begin position="188"/>
        <end position="210"/>
    </location>
</feature>
<dbReference type="InterPro" id="IPR002781">
    <property type="entry name" value="TM_pro_TauE-like"/>
</dbReference>
<feature type="transmembrane region" description="Helical" evidence="8">
    <location>
        <begin position="164"/>
        <end position="182"/>
    </location>
</feature>
<keyword evidence="3" id="KW-0813">Transport</keyword>
<evidence type="ECO:0000313" key="9">
    <source>
        <dbReference type="EMBL" id="WOH36097.1"/>
    </source>
</evidence>
<keyword evidence="4 8" id="KW-1003">Cell membrane</keyword>
<dbReference type="EMBL" id="CP136600">
    <property type="protein sequence ID" value="WOH36097.1"/>
    <property type="molecule type" value="Genomic_DNA"/>
</dbReference>
<feature type="transmembrane region" description="Helical" evidence="8">
    <location>
        <begin position="222"/>
        <end position="239"/>
    </location>
</feature>
<dbReference type="Pfam" id="PF01925">
    <property type="entry name" value="TauE"/>
    <property type="match status" value="1"/>
</dbReference>
<evidence type="ECO:0000313" key="10">
    <source>
        <dbReference type="Proteomes" id="UP001301442"/>
    </source>
</evidence>
<keyword evidence="6 8" id="KW-1133">Transmembrane helix</keyword>
<comment type="subcellular location">
    <subcellularLocation>
        <location evidence="1 8">Cell membrane</location>
        <topology evidence="1 8">Multi-pass membrane protein</topology>
    </subcellularLocation>
</comment>